<comment type="caution">
    <text evidence="1">The sequence shown here is derived from an EMBL/GenBank/DDBJ whole genome shotgun (WGS) entry which is preliminary data.</text>
</comment>
<dbReference type="Proteomes" id="UP000006034">
    <property type="component" value="Unassembled WGS sequence"/>
</dbReference>
<dbReference type="AlphaFoldDB" id="E5Y9T1"/>
<dbReference type="HOGENOM" id="CLU_2033561_0_0_7"/>
<dbReference type="EMBL" id="ADCP02000001">
    <property type="protein sequence ID" value="EFV43208.1"/>
    <property type="molecule type" value="Genomic_DNA"/>
</dbReference>
<dbReference type="STRING" id="563192.HMPREF0179_02949"/>
<gene>
    <name evidence="1" type="ORF">HMPREF0179_02949</name>
</gene>
<name>E5Y9T1_BILW3</name>
<organism evidence="1 2">
    <name type="scientific">Bilophila wadsworthia (strain 3_1_6)</name>
    <dbReference type="NCBI Taxonomy" id="563192"/>
    <lineage>
        <taxon>Bacteria</taxon>
        <taxon>Pseudomonadati</taxon>
        <taxon>Thermodesulfobacteriota</taxon>
        <taxon>Desulfovibrionia</taxon>
        <taxon>Desulfovibrionales</taxon>
        <taxon>Desulfovibrionaceae</taxon>
        <taxon>Bilophila</taxon>
    </lineage>
</organism>
<dbReference type="GeneID" id="78084660"/>
<protein>
    <submittedName>
        <fullName evidence="1">Uncharacterized protein</fullName>
    </submittedName>
</protein>
<reference evidence="1 2" key="2">
    <citation type="submission" date="2013-04" db="EMBL/GenBank/DDBJ databases">
        <title>The Genome Sequence of Bilophila wadsworthia 3_1_6.</title>
        <authorList>
            <consortium name="The Broad Institute Genomics Platform"/>
            <person name="Earl A."/>
            <person name="Ward D."/>
            <person name="Feldgarden M."/>
            <person name="Gevers D."/>
            <person name="Sibley C."/>
            <person name="Strauss J."/>
            <person name="Allen-Vercoe E."/>
            <person name="Walker B."/>
            <person name="Young S."/>
            <person name="Zeng Q."/>
            <person name="Gargeya S."/>
            <person name="Fitzgerald M."/>
            <person name="Haas B."/>
            <person name="Abouelleil A."/>
            <person name="Allen A.W."/>
            <person name="Alvarado L."/>
            <person name="Arachchi H.M."/>
            <person name="Berlin A.M."/>
            <person name="Chapman S.B."/>
            <person name="Gainer-Dewar J."/>
            <person name="Goldberg J."/>
            <person name="Griggs A."/>
            <person name="Gujja S."/>
            <person name="Hansen M."/>
            <person name="Howarth C."/>
            <person name="Imamovic A."/>
            <person name="Ireland A."/>
            <person name="Larimer J."/>
            <person name="McCowan C."/>
            <person name="Murphy C."/>
            <person name="Pearson M."/>
            <person name="Poon T.W."/>
            <person name="Priest M."/>
            <person name="Roberts A."/>
            <person name="Saif S."/>
            <person name="Shea T."/>
            <person name="Sisk P."/>
            <person name="Sykes S."/>
            <person name="Wortman J."/>
            <person name="Nusbaum C."/>
            <person name="Birren B."/>
        </authorList>
    </citation>
    <scope>NUCLEOTIDE SEQUENCE [LARGE SCALE GENOMIC DNA]</scope>
    <source>
        <strain evidence="1 2">3_1_6</strain>
    </source>
</reference>
<evidence type="ECO:0000313" key="2">
    <source>
        <dbReference type="Proteomes" id="UP000006034"/>
    </source>
</evidence>
<keyword evidence="2" id="KW-1185">Reference proteome</keyword>
<evidence type="ECO:0000313" key="1">
    <source>
        <dbReference type="EMBL" id="EFV43208.1"/>
    </source>
</evidence>
<proteinExistence type="predicted"/>
<accession>E5Y9T1</accession>
<dbReference type="RefSeq" id="WP_005029200.1">
    <property type="nucleotide sequence ID" value="NZ_KE150238.1"/>
</dbReference>
<reference evidence="1 2" key="1">
    <citation type="submission" date="2010-10" db="EMBL/GenBank/DDBJ databases">
        <authorList>
            <consortium name="The Broad Institute Genome Sequencing Platform"/>
            <person name="Ward D."/>
            <person name="Earl A."/>
            <person name="Feldgarden M."/>
            <person name="Young S.K."/>
            <person name="Gargeya S."/>
            <person name="Zeng Q."/>
            <person name="Alvarado L."/>
            <person name="Berlin A."/>
            <person name="Bochicchio J."/>
            <person name="Chapman S.B."/>
            <person name="Chen Z."/>
            <person name="Freedman E."/>
            <person name="Gellesch M."/>
            <person name="Goldberg J."/>
            <person name="Griggs A."/>
            <person name="Gujja S."/>
            <person name="Heilman E."/>
            <person name="Heiman D."/>
            <person name="Howarth C."/>
            <person name="Mehta T."/>
            <person name="Neiman D."/>
            <person name="Pearson M."/>
            <person name="Roberts A."/>
            <person name="Saif S."/>
            <person name="Shea T."/>
            <person name="Shenoy N."/>
            <person name="Sisk P."/>
            <person name="Stolte C."/>
            <person name="Sykes S."/>
            <person name="White J."/>
            <person name="Yandava C."/>
            <person name="Allen-Vercoe E."/>
            <person name="Sibley C."/>
            <person name="Ambrose C.E."/>
            <person name="Strauss J."/>
            <person name="Daigneault M."/>
            <person name="Haas B."/>
            <person name="Nusbaum C."/>
            <person name="Birren B."/>
        </authorList>
    </citation>
    <scope>NUCLEOTIDE SEQUENCE [LARGE SCALE GENOMIC DNA]</scope>
    <source>
        <strain evidence="1 2">3_1_6</strain>
    </source>
</reference>
<sequence>MSLTLLTKKFASCTFRLDLTADGSAYFVCKPIVGSKQNEIAKKVMAEYAFDAQIAAFKILPALLEVHIVGWEGLQDVSGFPIPYSKEMLLELCEHDYEFMEMQLNRIRRIAREGRLEEEKN</sequence>